<keyword evidence="1" id="KW-0732">Signal</keyword>
<dbReference type="Gene3D" id="2.160.20.10">
    <property type="entry name" value="Single-stranded right-handed beta-helix, Pectin lyase-like"/>
    <property type="match status" value="1"/>
</dbReference>
<organism evidence="2">
    <name type="scientific">Auxenochlorella protothecoides</name>
    <name type="common">Green microalga</name>
    <name type="synonym">Chlorella protothecoides</name>
    <dbReference type="NCBI Taxonomy" id="3075"/>
    <lineage>
        <taxon>Eukaryota</taxon>
        <taxon>Viridiplantae</taxon>
        <taxon>Chlorophyta</taxon>
        <taxon>core chlorophytes</taxon>
        <taxon>Trebouxiophyceae</taxon>
        <taxon>Chlorellales</taxon>
        <taxon>Chlorellaceae</taxon>
        <taxon>Auxenochlorella</taxon>
    </lineage>
</organism>
<protein>
    <submittedName>
        <fullName evidence="2">Uncharacterized protein</fullName>
    </submittedName>
</protein>
<feature type="signal peptide" evidence="1">
    <location>
        <begin position="1"/>
        <end position="26"/>
    </location>
</feature>
<feature type="chain" id="PRO_5008901243" evidence="1">
    <location>
        <begin position="27"/>
        <end position="640"/>
    </location>
</feature>
<dbReference type="SUPFAM" id="SSF51126">
    <property type="entry name" value="Pectin lyase-like"/>
    <property type="match status" value="1"/>
</dbReference>
<accession>A0A1D1ZUV4</accession>
<proteinExistence type="predicted"/>
<dbReference type="InterPro" id="IPR012334">
    <property type="entry name" value="Pectin_lyas_fold"/>
</dbReference>
<dbReference type="AlphaFoldDB" id="A0A1D1ZUV4"/>
<dbReference type="EMBL" id="GDKF01007882">
    <property type="protein sequence ID" value="JAT70740.1"/>
    <property type="molecule type" value="Transcribed_RNA"/>
</dbReference>
<sequence length="640" mass="66218">MDGSVSRGLLALLVMVMVLEPAGVRGSIPDNTNLTAALQAVTRSYARTSMNTMKMLEEARVFAAAVDGNIAGEPASSPEASDSAGPSLGMASMSYSSVPSKFLATTKFPAYPAARLGDPGVPSGLLSPLYPYQRATSTGCPQQYSVTLRGARGTGAVDDSPAIARTAAASAQVYFPLRSGATSSVYLISSSITVARPIIVPCGVRLQVAAGKTLTITAQPRVTCMNQAIFSGSGAVKLSGAVRDIHPSWFGTPATDATAAVQRAADACASGACTVWLSRATGLTRTITLRGNAGVHASAGATVFPVGGSSANVKPFSAFTMAPGTYPNPISLSSITSFKYAVTVNGGVKSARVRIGSATYGTSALLLNPGSGSSISGLSLFLTACAYYTNCLEIVGSASGASLVNSVLRINFATTIYNAAVLFTGSRPPSFTRSGVVFQAVDPTPISPPFSTLKNAATSPASGFTLGVDTWLGGFPVGSSTLGALSTGQLVKGSFSNLLSSFALANADSMKSNNMWSMSGSSNIASVPYLGSAGAIYGMSMTASSVMSNVPVFYTSVQISSSWKAGTSQSFLIYTPLARWAPTSSFTFVPFRQYNIWLVCTKIENRNSITRNQLRVTLKNVSKSTIPYPMLMRFGLQVGF</sequence>
<reference evidence="2" key="1">
    <citation type="submission" date="2015-08" db="EMBL/GenBank/DDBJ databases">
        <authorList>
            <person name="Babu N.S."/>
            <person name="Beckwith C.J."/>
            <person name="Beseler K.G."/>
            <person name="Brison A."/>
            <person name="Carone J.V."/>
            <person name="Caskin T.P."/>
            <person name="Diamond M."/>
            <person name="Durham M.E."/>
            <person name="Foxe J.M."/>
            <person name="Go M."/>
            <person name="Henderson B.A."/>
            <person name="Jones I.B."/>
            <person name="McGettigan J.A."/>
            <person name="Micheletti S.J."/>
            <person name="Nasrallah M.E."/>
            <person name="Ortiz D."/>
            <person name="Piller C.R."/>
            <person name="Privatt S.R."/>
            <person name="Schneider S.L."/>
            <person name="Sharp S."/>
            <person name="Smith T.C."/>
            <person name="Stanton J.D."/>
            <person name="Ullery H.E."/>
            <person name="Wilson R.J."/>
            <person name="Serrano M.G."/>
            <person name="Buck G."/>
            <person name="Lee V."/>
            <person name="Wang Y."/>
            <person name="Carvalho R."/>
            <person name="Voegtly L."/>
            <person name="Shi R."/>
            <person name="Duckworth R."/>
            <person name="Johnson A."/>
            <person name="Loviza R."/>
            <person name="Walstead R."/>
            <person name="Shah Z."/>
            <person name="Kiflezghi M."/>
            <person name="Wade K."/>
            <person name="Ball S.L."/>
            <person name="Bradley K.W."/>
            <person name="Asai D.J."/>
            <person name="Bowman C.A."/>
            <person name="Russell D.A."/>
            <person name="Pope W.H."/>
            <person name="Jacobs-Sera D."/>
            <person name="Hendrix R.W."/>
            <person name="Hatfull G.F."/>
        </authorList>
    </citation>
    <scope>NUCLEOTIDE SEQUENCE</scope>
</reference>
<gene>
    <name evidence="2" type="ORF">g.61211</name>
</gene>
<dbReference type="InterPro" id="IPR011050">
    <property type="entry name" value="Pectin_lyase_fold/virulence"/>
</dbReference>
<evidence type="ECO:0000256" key="1">
    <source>
        <dbReference type="SAM" id="SignalP"/>
    </source>
</evidence>
<name>A0A1D1ZUV4_AUXPR</name>
<evidence type="ECO:0000313" key="2">
    <source>
        <dbReference type="EMBL" id="JAT70740.1"/>
    </source>
</evidence>